<evidence type="ECO:0000256" key="1">
    <source>
        <dbReference type="SAM" id="MobiDB-lite"/>
    </source>
</evidence>
<dbReference type="OrthoDB" id="695533at2759"/>
<keyword evidence="3" id="KW-1185">Reference proteome</keyword>
<dbReference type="Proteomes" id="UP000604825">
    <property type="component" value="Unassembled WGS sequence"/>
</dbReference>
<proteinExistence type="predicted"/>
<dbReference type="AlphaFoldDB" id="A0A811MWA7"/>
<feature type="region of interest" description="Disordered" evidence="1">
    <location>
        <begin position="24"/>
        <end position="74"/>
    </location>
</feature>
<feature type="compositionally biased region" description="Low complexity" evidence="1">
    <location>
        <begin position="57"/>
        <end position="74"/>
    </location>
</feature>
<feature type="compositionally biased region" description="Low complexity" evidence="1">
    <location>
        <begin position="37"/>
        <end position="46"/>
    </location>
</feature>
<gene>
    <name evidence="2" type="ORF">NCGR_LOCUS8054</name>
</gene>
<reference evidence="2" key="1">
    <citation type="submission" date="2020-10" db="EMBL/GenBank/DDBJ databases">
        <authorList>
            <person name="Han B."/>
            <person name="Lu T."/>
            <person name="Zhao Q."/>
            <person name="Huang X."/>
            <person name="Zhao Y."/>
        </authorList>
    </citation>
    <scope>NUCLEOTIDE SEQUENCE</scope>
</reference>
<evidence type="ECO:0000313" key="3">
    <source>
        <dbReference type="Proteomes" id="UP000604825"/>
    </source>
</evidence>
<dbReference type="EMBL" id="CAJGYO010000002">
    <property type="protein sequence ID" value="CAD6212246.1"/>
    <property type="molecule type" value="Genomic_DNA"/>
</dbReference>
<sequence length="123" mass="13163">MKPPSAKVHHVHPARFRLFVQRRTCCSPPPQPKDDATTASTTSATTEQEVQRPPPDAAIGSSDAAAAATATGAGRVDAATWKTMQDACMAWCSSNHIPLSPGTTAELSFTVHPCNEKAYRHCY</sequence>
<accession>A0A811MWA7</accession>
<organism evidence="2 3">
    <name type="scientific">Miscanthus lutarioriparius</name>
    <dbReference type="NCBI Taxonomy" id="422564"/>
    <lineage>
        <taxon>Eukaryota</taxon>
        <taxon>Viridiplantae</taxon>
        <taxon>Streptophyta</taxon>
        <taxon>Embryophyta</taxon>
        <taxon>Tracheophyta</taxon>
        <taxon>Spermatophyta</taxon>
        <taxon>Magnoliopsida</taxon>
        <taxon>Liliopsida</taxon>
        <taxon>Poales</taxon>
        <taxon>Poaceae</taxon>
        <taxon>PACMAD clade</taxon>
        <taxon>Panicoideae</taxon>
        <taxon>Andropogonodae</taxon>
        <taxon>Andropogoneae</taxon>
        <taxon>Saccharinae</taxon>
        <taxon>Miscanthus</taxon>
    </lineage>
</organism>
<protein>
    <submittedName>
        <fullName evidence="2">Uncharacterized protein</fullName>
    </submittedName>
</protein>
<evidence type="ECO:0000313" key="2">
    <source>
        <dbReference type="EMBL" id="CAD6212246.1"/>
    </source>
</evidence>
<comment type="caution">
    <text evidence="2">The sequence shown here is derived from an EMBL/GenBank/DDBJ whole genome shotgun (WGS) entry which is preliminary data.</text>
</comment>
<name>A0A811MWA7_9POAL</name>